<feature type="domain" description="Amidohydrolase 3" evidence="2">
    <location>
        <begin position="105"/>
        <end position="589"/>
    </location>
</feature>
<dbReference type="EMBL" id="JAAAHS010000579">
    <property type="protein sequence ID" value="NBE56759.1"/>
    <property type="molecule type" value="Genomic_DNA"/>
</dbReference>
<evidence type="ECO:0000313" key="4">
    <source>
        <dbReference type="Proteomes" id="UP000598297"/>
    </source>
</evidence>
<dbReference type="InterPro" id="IPR033932">
    <property type="entry name" value="YtcJ-like"/>
</dbReference>
<dbReference type="GO" id="GO:0016810">
    <property type="term" value="F:hydrolase activity, acting on carbon-nitrogen (but not peptide) bonds"/>
    <property type="evidence" value="ECO:0007669"/>
    <property type="project" value="InterPro"/>
</dbReference>
<reference evidence="3" key="1">
    <citation type="submission" date="2020-01" db="EMBL/GenBank/DDBJ databases">
        <title>Whole-genome analyses of novel actinobacteria.</title>
        <authorList>
            <person name="Sahin N."/>
        </authorList>
    </citation>
    <scope>NUCLEOTIDE SEQUENCE</scope>
    <source>
        <strain evidence="3">YC537</strain>
    </source>
</reference>
<dbReference type="Gene3D" id="3.20.20.140">
    <property type="entry name" value="Metal-dependent hydrolases"/>
    <property type="match status" value="1"/>
</dbReference>
<dbReference type="PANTHER" id="PTHR22642:SF2">
    <property type="entry name" value="PROTEIN LONG AFTER FAR-RED 3"/>
    <property type="match status" value="1"/>
</dbReference>
<dbReference type="InterPro" id="IPR032466">
    <property type="entry name" value="Metal_Hydrolase"/>
</dbReference>
<sequence length="591" mass="62903">MTTPLRAPGTTSRTRPAAHARPPTPRRPDAPFDHQRPRPEPRKTAVPQPTDRPLTAVADTVLTGAHVRTLDPERPTATAVAVRDGHIVAVGDERDVRDWRGAHTEVVDLGGATLTPGLVDGHSHPVLGLEMATGLDLSGCRDLDALRGTLADAARAAGPGAWVLGHGLDHNVFGGRPVQHDLIDPALGGVPAFLRLYDGHSALASGPALAAAGIDGPRRFAQRAEVVCAPDGRPTGHLVEPAAMDLMEPVLPREDPSARRARLLKLLTDMAATGLTGAHVMDLQGVGVLDLLTGCEEEAGPLPMRLRIAPWCMPGTDPAELDHLVALQRSRGAHWRVGGVKFFMDGTVEGGTAWLEHADCHGQGTEAFWPDPAAYTAAVHHLARAGVRTTTHAIGDAAVRHVLDTVELLDDPGQHGRHRIEHIETVPTGQLERFARLGVTASMQPTHTAYTRADHTDEWSKRVGEERAGRAWRCRDLRDAGATLVLGSDWPIAHYDPREVLATARLRRLPGRPDITPVLAGQALTGLMALEGYTSHAALAVGEQDVAGRIAPGYRADLTAFAVDPVTAPADELGEAPVVLTMTAGRVVHRG</sequence>
<accession>A0A964UWJ5</accession>
<protein>
    <submittedName>
        <fullName evidence="3">Amidohydrolase family protein</fullName>
    </submittedName>
</protein>
<dbReference type="SUPFAM" id="SSF51556">
    <property type="entry name" value="Metallo-dependent hydrolases"/>
    <property type="match status" value="1"/>
</dbReference>
<organism evidence="3 4">
    <name type="scientific">Streptomyces boluensis</name>
    <dbReference type="NCBI Taxonomy" id="1775135"/>
    <lineage>
        <taxon>Bacteria</taxon>
        <taxon>Bacillati</taxon>
        <taxon>Actinomycetota</taxon>
        <taxon>Actinomycetes</taxon>
        <taxon>Kitasatosporales</taxon>
        <taxon>Streptomycetaceae</taxon>
        <taxon>Streptomyces</taxon>
    </lineage>
</organism>
<dbReference type="InterPro" id="IPR011059">
    <property type="entry name" value="Metal-dep_hydrolase_composite"/>
</dbReference>
<dbReference type="Gene3D" id="2.30.40.10">
    <property type="entry name" value="Urease, subunit C, domain 1"/>
    <property type="match status" value="1"/>
</dbReference>
<gene>
    <name evidence="3" type="ORF">GUY60_36125</name>
</gene>
<keyword evidence="4" id="KW-1185">Reference proteome</keyword>
<dbReference type="Proteomes" id="UP000598297">
    <property type="component" value="Unassembled WGS sequence"/>
</dbReference>
<name>A0A964UWJ5_9ACTN</name>
<comment type="caution">
    <text evidence="3">The sequence shown here is derived from an EMBL/GenBank/DDBJ whole genome shotgun (WGS) entry which is preliminary data.</text>
</comment>
<dbReference type="PANTHER" id="PTHR22642">
    <property type="entry name" value="IMIDAZOLONEPROPIONASE"/>
    <property type="match status" value="1"/>
</dbReference>
<dbReference type="InterPro" id="IPR013108">
    <property type="entry name" value="Amidohydro_3"/>
</dbReference>
<dbReference type="SUPFAM" id="SSF51338">
    <property type="entry name" value="Composite domain of metallo-dependent hydrolases"/>
    <property type="match status" value="1"/>
</dbReference>
<dbReference type="AlphaFoldDB" id="A0A964UWJ5"/>
<feature type="compositionally biased region" description="Low complexity" evidence="1">
    <location>
        <begin position="10"/>
        <end position="21"/>
    </location>
</feature>
<evidence type="ECO:0000259" key="2">
    <source>
        <dbReference type="Pfam" id="PF07969"/>
    </source>
</evidence>
<evidence type="ECO:0000256" key="1">
    <source>
        <dbReference type="SAM" id="MobiDB-lite"/>
    </source>
</evidence>
<proteinExistence type="predicted"/>
<dbReference type="CDD" id="cd01300">
    <property type="entry name" value="YtcJ_like"/>
    <property type="match status" value="1"/>
</dbReference>
<evidence type="ECO:0000313" key="3">
    <source>
        <dbReference type="EMBL" id="NBE56759.1"/>
    </source>
</evidence>
<dbReference type="Pfam" id="PF07969">
    <property type="entry name" value="Amidohydro_3"/>
    <property type="match status" value="1"/>
</dbReference>
<dbReference type="OrthoDB" id="3173428at2"/>
<dbReference type="Gene3D" id="3.10.310.70">
    <property type="match status" value="1"/>
</dbReference>
<feature type="region of interest" description="Disordered" evidence="1">
    <location>
        <begin position="1"/>
        <end position="53"/>
    </location>
</feature>
<feature type="compositionally biased region" description="Basic and acidic residues" evidence="1">
    <location>
        <begin position="26"/>
        <end position="43"/>
    </location>
</feature>